<proteinExistence type="predicted"/>
<name>A0ABU0UJI5_9HYPH</name>
<keyword evidence="2" id="KW-1185">Reference proteome</keyword>
<dbReference type="Proteomes" id="UP001224781">
    <property type="component" value="Unassembled WGS sequence"/>
</dbReference>
<gene>
    <name evidence="1" type="ORF">QE408_002131</name>
</gene>
<reference evidence="1 2" key="1">
    <citation type="submission" date="2023-07" db="EMBL/GenBank/DDBJ databases">
        <title>Functional and genomic diversity of the sorghum phyllosphere microbiome.</title>
        <authorList>
            <person name="Shade A."/>
        </authorList>
    </citation>
    <scope>NUCLEOTIDE SEQUENCE [LARGE SCALE GENOMIC DNA]</scope>
    <source>
        <strain evidence="1 2">SORGH_AS_1126</strain>
    </source>
</reference>
<accession>A0ABU0UJI5</accession>
<organism evidence="1 2">
    <name type="scientific">Agrobacterium larrymoorei</name>
    <dbReference type="NCBI Taxonomy" id="160699"/>
    <lineage>
        <taxon>Bacteria</taxon>
        <taxon>Pseudomonadati</taxon>
        <taxon>Pseudomonadota</taxon>
        <taxon>Alphaproteobacteria</taxon>
        <taxon>Hyphomicrobiales</taxon>
        <taxon>Rhizobiaceae</taxon>
        <taxon>Rhizobium/Agrobacterium group</taxon>
        <taxon>Agrobacterium</taxon>
    </lineage>
</organism>
<sequence length="240" mass="25611">MRQSKAYCFDPAVRPNANGTAATIRAIIGDEAKIRLASEVMATERTTGNQFDTSEAERDGAFRDALSFSTSRRTSSRSRRSSAICARNDASSAGFLPGFGGAGRLSSVRSVPSARSSSNWASSSSKSAGLSKPWDRAGALIHISFWKILGLPIVLRRTPSPNAGGEKRMQCRSEEARRARGRASYWTHKDAQSSLIHASCFPKIESDFPADAAAQKKKATDGRPLVVSNCSAQAALAALA</sequence>
<evidence type="ECO:0000313" key="2">
    <source>
        <dbReference type="Proteomes" id="UP001224781"/>
    </source>
</evidence>
<dbReference type="EMBL" id="JAUTBL010000002">
    <property type="protein sequence ID" value="MDQ1184988.1"/>
    <property type="molecule type" value="Genomic_DNA"/>
</dbReference>
<comment type="caution">
    <text evidence="1">The sequence shown here is derived from an EMBL/GenBank/DDBJ whole genome shotgun (WGS) entry which is preliminary data.</text>
</comment>
<evidence type="ECO:0000313" key="1">
    <source>
        <dbReference type="EMBL" id="MDQ1184988.1"/>
    </source>
</evidence>
<protein>
    <submittedName>
        <fullName evidence="1">Uncharacterized protein</fullName>
    </submittedName>
</protein>